<accession>E2ARF4</accession>
<evidence type="ECO:0000256" key="9">
    <source>
        <dbReference type="ARBA" id="ARBA00023224"/>
    </source>
</evidence>
<evidence type="ECO:0000256" key="6">
    <source>
        <dbReference type="ARBA" id="ARBA00022989"/>
    </source>
</evidence>
<keyword evidence="5" id="KW-0552">Olfaction</keyword>
<dbReference type="OrthoDB" id="7551894at2759"/>
<feature type="transmembrane region" description="Helical" evidence="10">
    <location>
        <begin position="394"/>
        <end position="415"/>
    </location>
</feature>
<keyword evidence="9" id="KW-0807">Transducer</keyword>
<evidence type="ECO:0000256" key="4">
    <source>
        <dbReference type="ARBA" id="ARBA00022692"/>
    </source>
</evidence>
<comment type="subcellular location">
    <subcellularLocation>
        <location evidence="1">Cell membrane</location>
        <topology evidence="1">Multi-pass membrane protein</topology>
    </subcellularLocation>
</comment>
<dbReference type="PANTHER" id="PTHR21137:SF35">
    <property type="entry name" value="ODORANT RECEPTOR 19A-RELATED"/>
    <property type="match status" value="1"/>
</dbReference>
<keyword evidence="8" id="KW-0675">Receptor</keyword>
<feature type="transmembrane region" description="Helical" evidence="10">
    <location>
        <begin position="635"/>
        <end position="656"/>
    </location>
</feature>
<evidence type="ECO:0000313" key="11">
    <source>
        <dbReference type="EMBL" id="EFN63963.1"/>
    </source>
</evidence>
<evidence type="ECO:0000256" key="3">
    <source>
        <dbReference type="ARBA" id="ARBA00022606"/>
    </source>
</evidence>
<protein>
    <submittedName>
        <fullName evidence="11">Uncharacterized protein</fullName>
    </submittedName>
</protein>
<feature type="transmembrane region" description="Helical" evidence="10">
    <location>
        <begin position="682"/>
        <end position="709"/>
    </location>
</feature>
<feature type="transmembrane region" description="Helical" evidence="10">
    <location>
        <begin position="754"/>
        <end position="770"/>
    </location>
</feature>
<sequence>MEHPEKRYYKWNRFFLLATGLWPYQSVWSARLNRGISIVIILCMVFVQLNSIFTINITREFMVIVVEVLAVTIGILYHLFAHMRHIDKYKQLFDHMWQDWALQKTNYEIRIMHQYANITKLVTFYYALLMYGVEVTYFTWLFMPEILDVVSPLNESRPRKQPFDYNFFIDEEQYFYFIRFLIFIGCTFVPIIFLATSTLFLAFTQHVCAMYKLLGYNSAWYDAVISEQNSLLLMMRRCLHPLVLTACKFYVMSLQSFGMYYYSITVLLTISSVFTSELNMDFVIESLPMFVPTVGNLCQLYSRIFYVDKIKELLEHMWNDWALEKTDIESKIMHQYAKTTRLVMIYHSLLLYIIVTAMAISMFLPEIFVILPVNKSSQRLEAIHMEFYLDKERYIYLIMSCVCIVLFLVPLVFLASSSLYLVLTQHVCSMCEVLGFVNTIETCHTIPFLMDLVGVVITISFWLIQILTIFENVKRACASIGLIIASLCYLAIPNYMGQKVTDMTSSICEKFVNQEFFNLTVFTIQELWSLTDTILLGTMQILQMGVSYCMFMRKMMTILTSELTLEFLTSVLPMILPTLGFMMQMYLRIRFIDKLKKLFEYMWDDWALQKTHDEIKIMYEHAETTKLWTLGYFSFYYLAITIYSVWLFTPEILDIISPINESRPRIQLSYMRFELFIDEDRYFYFIRFYICIMSFVTPLISMACSTLFVVFTQHVCAMCELLGFIGTINSYYTVPCLMDLILSAVKIEQAIRSIILTSMLLCHMFMHNYMGDKVTDKSSNLSAAIIGIGTTIATIGALIYARHQNHVPQSGAINGFSAIALKDSNDIRTQRKPGSKVEFKSVANPPTTTPTVLTPSGTQAGIPLHFVQPYCRRVKADCLGHILFADYLKRIAFVKLSRSDSEAKELFA</sequence>
<reference evidence="11 12" key="1">
    <citation type="journal article" date="2010" name="Science">
        <title>Genomic comparison of the ants Camponotus floridanus and Harpegnathos saltator.</title>
        <authorList>
            <person name="Bonasio R."/>
            <person name="Zhang G."/>
            <person name="Ye C."/>
            <person name="Mutti N.S."/>
            <person name="Fang X."/>
            <person name="Qin N."/>
            <person name="Donahue G."/>
            <person name="Yang P."/>
            <person name="Li Q."/>
            <person name="Li C."/>
            <person name="Zhang P."/>
            <person name="Huang Z."/>
            <person name="Berger S.L."/>
            <person name="Reinberg D."/>
            <person name="Wang J."/>
            <person name="Liebig J."/>
        </authorList>
    </citation>
    <scope>NUCLEOTIDE SEQUENCE [LARGE SCALE GENOMIC DNA]</scope>
    <source>
        <strain evidence="12">C129</strain>
    </source>
</reference>
<dbReference type="Proteomes" id="UP000000311">
    <property type="component" value="Unassembled WGS sequence"/>
</dbReference>
<evidence type="ECO:0000256" key="5">
    <source>
        <dbReference type="ARBA" id="ARBA00022725"/>
    </source>
</evidence>
<keyword evidence="12" id="KW-1185">Reference proteome</keyword>
<feature type="transmembrane region" description="Helical" evidence="10">
    <location>
        <begin position="349"/>
        <end position="373"/>
    </location>
</feature>
<evidence type="ECO:0000256" key="10">
    <source>
        <dbReference type="SAM" id="Phobius"/>
    </source>
</evidence>
<proteinExistence type="predicted"/>
<dbReference type="GO" id="GO:0007165">
    <property type="term" value="P:signal transduction"/>
    <property type="evidence" value="ECO:0007669"/>
    <property type="project" value="UniProtKB-KW"/>
</dbReference>
<evidence type="ECO:0000313" key="12">
    <source>
        <dbReference type="Proteomes" id="UP000000311"/>
    </source>
</evidence>
<keyword evidence="2" id="KW-1003">Cell membrane</keyword>
<dbReference type="InterPro" id="IPR004117">
    <property type="entry name" value="7tm6_olfct_rcpt"/>
</dbReference>
<keyword evidence="7 10" id="KW-0472">Membrane</keyword>
<evidence type="ECO:0000256" key="2">
    <source>
        <dbReference type="ARBA" id="ARBA00022475"/>
    </source>
</evidence>
<keyword evidence="6 10" id="KW-1133">Transmembrane helix</keyword>
<gene>
    <name evidence="11" type="ORF">EAG_09576</name>
</gene>
<evidence type="ECO:0000256" key="1">
    <source>
        <dbReference type="ARBA" id="ARBA00004651"/>
    </source>
</evidence>
<feature type="transmembrane region" description="Helical" evidence="10">
    <location>
        <begin position="721"/>
        <end position="742"/>
    </location>
</feature>
<feature type="transmembrane region" description="Helical" evidence="10">
    <location>
        <begin position="563"/>
        <end position="587"/>
    </location>
</feature>
<dbReference type="PANTHER" id="PTHR21137">
    <property type="entry name" value="ODORANT RECEPTOR"/>
    <property type="match status" value="1"/>
</dbReference>
<feature type="transmembrane region" description="Helical" evidence="10">
    <location>
        <begin position="476"/>
        <end position="496"/>
    </location>
</feature>
<keyword evidence="3" id="KW-0716">Sensory transduction</keyword>
<organism evidence="12">
    <name type="scientific">Camponotus floridanus</name>
    <name type="common">Florida carpenter ant</name>
    <dbReference type="NCBI Taxonomy" id="104421"/>
    <lineage>
        <taxon>Eukaryota</taxon>
        <taxon>Metazoa</taxon>
        <taxon>Ecdysozoa</taxon>
        <taxon>Arthropoda</taxon>
        <taxon>Hexapoda</taxon>
        <taxon>Insecta</taxon>
        <taxon>Pterygota</taxon>
        <taxon>Neoptera</taxon>
        <taxon>Endopterygota</taxon>
        <taxon>Hymenoptera</taxon>
        <taxon>Apocrita</taxon>
        <taxon>Aculeata</taxon>
        <taxon>Formicoidea</taxon>
        <taxon>Formicidae</taxon>
        <taxon>Formicinae</taxon>
        <taxon>Camponotus</taxon>
    </lineage>
</organism>
<dbReference type="GO" id="GO:0004984">
    <property type="term" value="F:olfactory receptor activity"/>
    <property type="evidence" value="ECO:0007669"/>
    <property type="project" value="InterPro"/>
</dbReference>
<dbReference type="OMA" id="FTQHVCA"/>
<dbReference type="InParanoid" id="E2ARF4"/>
<feature type="transmembrane region" description="Helical" evidence="10">
    <location>
        <begin position="446"/>
        <end position="464"/>
    </location>
</feature>
<dbReference type="GO" id="GO:0005549">
    <property type="term" value="F:odorant binding"/>
    <property type="evidence" value="ECO:0007669"/>
    <property type="project" value="InterPro"/>
</dbReference>
<feature type="transmembrane region" description="Helical" evidence="10">
    <location>
        <begin position="782"/>
        <end position="801"/>
    </location>
</feature>
<dbReference type="GO" id="GO:0005886">
    <property type="term" value="C:plasma membrane"/>
    <property type="evidence" value="ECO:0007669"/>
    <property type="project" value="UniProtKB-SubCell"/>
</dbReference>
<name>E2ARF4_CAMFO</name>
<feature type="transmembrane region" description="Helical" evidence="10">
    <location>
        <begin position="174"/>
        <end position="203"/>
    </location>
</feature>
<feature type="transmembrane region" description="Helical" evidence="10">
    <location>
        <begin position="122"/>
        <end position="143"/>
    </location>
</feature>
<evidence type="ECO:0000256" key="7">
    <source>
        <dbReference type="ARBA" id="ARBA00023136"/>
    </source>
</evidence>
<keyword evidence="4 10" id="KW-0812">Transmembrane</keyword>
<feature type="transmembrane region" description="Helical" evidence="10">
    <location>
        <begin position="35"/>
        <end position="55"/>
    </location>
</feature>
<feature type="transmembrane region" description="Helical" evidence="10">
    <location>
        <begin position="61"/>
        <end position="80"/>
    </location>
</feature>
<feature type="transmembrane region" description="Helical" evidence="10">
    <location>
        <begin position="527"/>
        <end position="551"/>
    </location>
</feature>
<dbReference type="EMBL" id="GL442063">
    <property type="protein sequence ID" value="EFN63963.1"/>
    <property type="molecule type" value="Genomic_DNA"/>
</dbReference>
<dbReference type="AlphaFoldDB" id="E2ARF4"/>
<evidence type="ECO:0000256" key="8">
    <source>
        <dbReference type="ARBA" id="ARBA00023170"/>
    </source>
</evidence>